<proteinExistence type="predicted"/>
<evidence type="ECO:0000313" key="2">
    <source>
        <dbReference type="EMBL" id="GGZ52980.1"/>
    </source>
</evidence>
<protein>
    <submittedName>
        <fullName evidence="2">Uncharacterized protein</fullName>
    </submittedName>
</protein>
<evidence type="ECO:0000313" key="3">
    <source>
        <dbReference type="Proteomes" id="UP000624183"/>
    </source>
</evidence>
<feature type="region of interest" description="Disordered" evidence="1">
    <location>
        <begin position="1"/>
        <end position="20"/>
    </location>
</feature>
<organism evidence="2 3">
    <name type="scientific">Streptomyces rubiginosohelvolus</name>
    <dbReference type="NCBI Taxonomy" id="67362"/>
    <lineage>
        <taxon>Bacteria</taxon>
        <taxon>Bacillati</taxon>
        <taxon>Actinomycetota</taxon>
        <taxon>Actinomycetes</taxon>
        <taxon>Kitasatosporales</taxon>
        <taxon>Streptomycetaceae</taxon>
        <taxon>Streptomyces</taxon>
    </lineage>
</organism>
<name>A0ABQ3BPL9_9ACTN</name>
<feature type="compositionally biased region" description="Low complexity" evidence="1">
    <location>
        <begin position="1"/>
        <end position="10"/>
    </location>
</feature>
<comment type="caution">
    <text evidence="2">The sequence shown here is derived from an EMBL/GenBank/DDBJ whole genome shotgun (WGS) entry which is preliminary data.</text>
</comment>
<evidence type="ECO:0000256" key="1">
    <source>
        <dbReference type="SAM" id="MobiDB-lite"/>
    </source>
</evidence>
<sequence length="119" mass="12578">MSTETIGTAPTPTPEPPTPKWKRSLQLAANATWKAVGISTAEPFYTGQKTWGRTGGYVGEIGYLSLAPLLEIAEEYDVPVSETPAPGGGTTWAIVVPVDGINVHIWTSNPDDAPTAADR</sequence>
<keyword evidence="3" id="KW-1185">Reference proteome</keyword>
<dbReference type="EMBL" id="BMUW01000004">
    <property type="protein sequence ID" value="GGZ52980.1"/>
    <property type="molecule type" value="Genomic_DNA"/>
</dbReference>
<accession>A0ABQ3BPL9</accession>
<reference evidence="3" key="1">
    <citation type="journal article" date="2019" name="Int. J. Syst. Evol. Microbiol.">
        <title>The Global Catalogue of Microorganisms (GCM) 10K type strain sequencing project: providing services to taxonomists for standard genome sequencing and annotation.</title>
        <authorList>
            <consortium name="The Broad Institute Genomics Platform"/>
            <consortium name="The Broad Institute Genome Sequencing Center for Infectious Disease"/>
            <person name="Wu L."/>
            <person name="Ma J."/>
        </authorList>
    </citation>
    <scope>NUCLEOTIDE SEQUENCE [LARGE SCALE GENOMIC DNA]</scope>
    <source>
        <strain evidence="3">JCM 4602</strain>
    </source>
</reference>
<dbReference type="Proteomes" id="UP000624183">
    <property type="component" value="Unassembled WGS sequence"/>
</dbReference>
<gene>
    <name evidence="2" type="ORF">GCM10010328_29730</name>
</gene>